<dbReference type="SUPFAM" id="SSF55874">
    <property type="entry name" value="ATPase domain of HSP90 chaperone/DNA topoisomerase II/histidine kinase"/>
    <property type="match status" value="1"/>
</dbReference>
<organism evidence="10 11">
    <name type="scientific">Arsenicibacter rosenii</name>
    <dbReference type="NCBI Taxonomy" id="1750698"/>
    <lineage>
        <taxon>Bacteria</taxon>
        <taxon>Pseudomonadati</taxon>
        <taxon>Bacteroidota</taxon>
        <taxon>Cytophagia</taxon>
        <taxon>Cytophagales</taxon>
        <taxon>Spirosomataceae</taxon>
        <taxon>Arsenicibacter</taxon>
    </lineage>
</organism>
<dbReference type="Pfam" id="PF02518">
    <property type="entry name" value="HATPase_c"/>
    <property type="match status" value="1"/>
</dbReference>
<evidence type="ECO:0000256" key="3">
    <source>
        <dbReference type="ARBA" id="ARBA00022553"/>
    </source>
</evidence>
<dbReference type="Proteomes" id="UP000181790">
    <property type="component" value="Unassembled WGS sequence"/>
</dbReference>
<accession>A0A1S2VKN9</accession>
<evidence type="ECO:0000259" key="9">
    <source>
        <dbReference type="PROSITE" id="PS50109"/>
    </source>
</evidence>
<dbReference type="InterPro" id="IPR011622">
    <property type="entry name" value="7TMR_DISM_rcpt_extracell_dom2"/>
</dbReference>
<dbReference type="EMBL" id="MORL01000004">
    <property type="protein sequence ID" value="OIN59334.1"/>
    <property type="molecule type" value="Genomic_DNA"/>
</dbReference>
<reference evidence="10 11" key="1">
    <citation type="submission" date="2016-10" db="EMBL/GenBank/DDBJ databases">
        <title>Arsenicibacter rosenii gen. nov., sp. nov., an efficient arsenic-methylating bacterium isolated from an arsenic-contaminated paddy soil.</title>
        <authorList>
            <person name="Huang K."/>
        </authorList>
    </citation>
    <scope>NUCLEOTIDE SEQUENCE [LARGE SCALE GENOMIC DNA]</scope>
    <source>
        <strain evidence="10 11">SM-1</strain>
    </source>
</reference>
<sequence length="647" mass="73322">MTSVYPRLEPPVVKAGCRPLLIRFIIYLLVVLPWLATAQTRPIIITDQYYTGTLEGSAEVLQSTVTSTEIPNFQNAFKPFHATSLAIGNSEKIVYWLRFSVRNESHEHLYGMLTHGGYSKADLYEWDGKKTKLLSRGGMDVSVKDLYIPHTSALMPLALAPHQQKVYLLRIERVWIKQSPLRIYTETGLLRATQLQDISESIFIGYLLGICLFILSAWWLSKETAYLLLFLHIVMQLVQHIVGAGLITGYFNLPAWLSGSTLFTILLGVVGITSCLFQRHFLQVNRYGNRLIHYGYYVHGFGYLLISIIALFDTKLVLDLNSAFSGMCYFFVLYSDFYVARRGYKPAKYLLVSQIWPVIFLPIALLPTEGYLTVDIQLMLNIFVMLSLTGYAFTVGYKVRLFKDEAEAMILEQNQKLEGIVADRTKELTQERDRADVQSERLRLALRELNHRVRNNLAVVSSLLKLQSNNIDPDKTKQVFAESRQRVDAMALIHQQLYQSEELTTIDVPVFITNLVQVLSDAYGYTPATLRVQLSLETVILPVEKAVPLSLLLNEVLTNAFKYGLSRASQPTLSIALQAGGEAIRLDITDNGPGIDLSIWQTKINSFGRRLVDGLTRQLKGEYTIENQSGTTFRFTLPIHQDLLVLE</sequence>
<dbReference type="AlphaFoldDB" id="A0A1S2VKN9"/>
<gene>
    <name evidence="10" type="ORF">BLX24_10155</name>
</gene>
<dbReference type="GO" id="GO:0005524">
    <property type="term" value="F:ATP binding"/>
    <property type="evidence" value="ECO:0007669"/>
    <property type="project" value="UniProtKB-KW"/>
</dbReference>
<dbReference type="Gene3D" id="3.30.565.10">
    <property type="entry name" value="Histidine kinase-like ATPase, C-terminal domain"/>
    <property type="match status" value="1"/>
</dbReference>
<evidence type="ECO:0000256" key="6">
    <source>
        <dbReference type="ARBA" id="ARBA00022777"/>
    </source>
</evidence>
<feature type="transmembrane region" description="Helical" evidence="8">
    <location>
        <begin position="227"/>
        <end position="251"/>
    </location>
</feature>
<keyword evidence="8" id="KW-0812">Transmembrane</keyword>
<keyword evidence="8" id="KW-1133">Transmembrane helix</keyword>
<dbReference type="Gene3D" id="3.30.450.20">
    <property type="entry name" value="PAS domain"/>
    <property type="match status" value="1"/>
</dbReference>
<dbReference type="PANTHER" id="PTHR41523:SF8">
    <property type="entry name" value="ETHYLENE RESPONSE SENSOR PROTEIN"/>
    <property type="match status" value="1"/>
</dbReference>
<proteinExistence type="predicted"/>
<dbReference type="RefSeq" id="WP_071503017.1">
    <property type="nucleotide sequence ID" value="NZ_MORL01000004.1"/>
</dbReference>
<feature type="transmembrane region" description="Helical" evidence="8">
    <location>
        <begin position="263"/>
        <end position="282"/>
    </location>
</feature>
<feature type="transmembrane region" description="Helical" evidence="8">
    <location>
        <begin position="203"/>
        <end position="220"/>
    </location>
</feature>
<keyword evidence="11" id="KW-1185">Reference proteome</keyword>
<evidence type="ECO:0000256" key="7">
    <source>
        <dbReference type="ARBA" id="ARBA00022840"/>
    </source>
</evidence>
<comment type="catalytic activity">
    <reaction evidence="1">
        <text>ATP + protein L-histidine = ADP + protein N-phospho-L-histidine.</text>
        <dbReference type="EC" id="2.7.13.3"/>
    </reaction>
</comment>
<dbReference type="OrthoDB" id="9767435at2"/>
<dbReference type="PROSITE" id="PS50109">
    <property type="entry name" value="HIS_KIN"/>
    <property type="match status" value="1"/>
</dbReference>
<comment type="caution">
    <text evidence="10">The sequence shown here is derived from an EMBL/GenBank/DDBJ whole genome shotgun (WGS) entry which is preliminary data.</text>
</comment>
<keyword evidence="6" id="KW-0418">Kinase</keyword>
<name>A0A1S2VKN9_9BACT</name>
<dbReference type="InterPro" id="IPR011495">
    <property type="entry name" value="Sig_transdc_His_kin_sub2_dim/P"/>
</dbReference>
<dbReference type="EC" id="2.7.13.3" evidence="2"/>
<dbReference type="PANTHER" id="PTHR41523">
    <property type="entry name" value="TWO-COMPONENT SYSTEM SENSOR PROTEIN"/>
    <property type="match status" value="1"/>
</dbReference>
<evidence type="ECO:0000256" key="8">
    <source>
        <dbReference type="SAM" id="Phobius"/>
    </source>
</evidence>
<dbReference type="Pfam" id="PF07696">
    <property type="entry name" value="7TMR-DISMED2"/>
    <property type="match status" value="1"/>
</dbReference>
<dbReference type="Gene3D" id="2.60.40.2380">
    <property type="match status" value="1"/>
</dbReference>
<keyword evidence="7" id="KW-0067">ATP-binding</keyword>
<dbReference type="InterPro" id="IPR036890">
    <property type="entry name" value="HATPase_C_sf"/>
</dbReference>
<evidence type="ECO:0000256" key="4">
    <source>
        <dbReference type="ARBA" id="ARBA00022679"/>
    </source>
</evidence>
<feature type="transmembrane region" description="Helical" evidence="8">
    <location>
        <begin position="349"/>
        <end position="366"/>
    </location>
</feature>
<dbReference type="Pfam" id="PF07695">
    <property type="entry name" value="7TMR-DISM_7TM"/>
    <property type="match status" value="1"/>
</dbReference>
<keyword evidence="8" id="KW-0472">Membrane</keyword>
<protein>
    <recommendedName>
        <fullName evidence="2">histidine kinase</fullName>
        <ecNumber evidence="2">2.7.13.3</ecNumber>
    </recommendedName>
</protein>
<keyword evidence="5" id="KW-0547">Nucleotide-binding</keyword>
<dbReference type="InterPro" id="IPR011623">
    <property type="entry name" value="7TMR_DISM_rcpt_extracell_dom1"/>
</dbReference>
<dbReference type="InterPro" id="IPR005467">
    <property type="entry name" value="His_kinase_dom"/>
</dbReference>
<dbReference type="GO" id="GO:0004673">
    <property type="term" value="F:protein histidine kinase activity"/>
    <property type="evidence" value="ECO:0007669"/>
    <property type="project" value="UniProtKB-EC"/>
</dbReference>
<feature type="domain" description="Histidine kinase" evidence="9">
    <location>
        <begin position="448"/>
        <end position="641"/>
    </location>
</feature>
<feature type="transmembrane region" description="Helical" evidence="8">
    <location>
        <begin position="294"/>
        <end position="312"/>
    </location>
</feature>
<evidence type="ECO:0000256" key="1">
    <source>
        <dbReference type="ARBA" id="ARBA00000085"/>
    </source>
</evidence>
<dbReference type="SMART" id="SM00387">
    <property type="entry name" value="HATPase_c"/>
    <property type="match status" value="1"/>
</dbReference>
<evidence type="ECO:0000313" key="10">
    <source>
        <dbReference type="EMBL" id="OIN59334.1"/>
    </source>
</evidence>
<keyword evidence="3" id="KW-0597">Phosphoprotein</keyword>
<keyword evidence="4" id="KW-0808">Transferase</keyword>
<dbReference type="Pfam" id="PF07568">
    <property type="entry name" value="HisKA_2"/>
    <property type="match status" value="1"/>
</dbReference>
<feature type="transmembrane region" description="Helical" evidence="8">
    <location>
        <begin position="378"/>
        <end position="397"/>
    </location>
</feature>
<evidence type="ECO:0000256" key="2">
    <source>
        <dbReference type="ARBA" id="ARBA00012438"/>
    </source>
</evidence>
<feature type="transmembrane region" description="Helical" evidence="8">
    <location>
        <begin position="20"/>
        <end position="36"/>
    </location>
</feature>
<evidence type="ECO:0000313" key="11">
    <source>
        <dbReference type="Proteomes" id="UP000181790"/>
    </source>
</evidence>
<dbReference type="InterPro" id="IPR003594">
    <property type="entry name" value="HATPase_dom"/>
</dbReference>
<feature type="transmembrane region" description="Helical" evidence="8">
    <location>
        <begin position="318"/>
        <end position="337"/>
    </location>
</feature>
<evidence type="ECO:0000256" key="5">
    <source>
        <dbReference type="ARBA" id="ARBA00022741"/>
    </source>
</evidence>